<dbReference type="SUPFAM" id="SSF52518">
    <property type="entry name" value="Thiamin diphosphate-binding fold (THDP-binding)"/>
    <property type="match status" value="2"/>
</dbReference>
<organism evidence="8 9">
    <name type="scientific">Teichococcus coralli</name>
    <dbReference type="NCBI Taxonomy" id="2545983"/>
    <lineage>
        <taxon>Bacteria</taxon>
        <taxon>Pseudomonadati</taxon>
        <taxon>Pseudomonadota</taxon>
        <taxon>Alphaproteobacteria</taxon>
        <taxon>Acetobacterales</taxon>
        <taxon>Roseomonadaceae</taxon>
        <taxon>Roseomonas</taxon>
    </lineage>
</organism>
<comment type="similarity">
    <text evidence="1 3">Belongs to the TPP enzyme family.</text>
</comment>
<evidence type="ECO:0000256" key="4">
    <source>
        <dbReference type="SAM" id="MobiDB-lite"/>
    </source>
</evidence>
<dbReference type="Gene3D" id="3.40.50.1220">
    <property type="entry name" value="TPP-binding domain"/>
    <property type="match status" value="1"/>
</dbReference>
<feature type="domain" description="Thiamine pyrophosphate enzyme N-terminal TPP-binding" evidence="7">
    <location>
        <begin position="51"/>
        <end position="159"/>
    </location>
</feature>
<reference evidence="8 9" key="1">
    <citation type="submission" date="2019-03" db="EMBL/GenBank/DDBJ databases">
        <title>Roseomonas sp. a novel Roseomonas species isolated from Sea whip Gorgonian.</title>
        <authorList>
            <person name="Li F."/>
            <person name="Pan X."/>
            <person name="Huang S."/>
            <person name="Li Z."/>
            <person name="Meng B."/>
        </authorList>
    </citation>
    <scope>NUCLEOTIDE SEQUENCE [LARGE SCALE GENOMIC DNA]</scope>
    <source>
        <strain evidence="8 9">M0104</strain>
    </source>
</reference>
<accession>A0A845BAE1</accession>
<gene>
    <name evidence="8" type="ORF">E0493_07150</name>
</gene>
<dbReference type="InterPro" id="IPR029061">
    <property type="entry name" value="THDP-binding"/>
</dbReference>
<feature type="domain" description="Thiamine pyrophosphate enzyme TPP-binding" evidence="6">
    <location>
        <begin position="436"/>
        <end position="587"/>
    </location>
</feature>
<dbReference type="GO" id="GO:0003984">
    <property type="term" value="F:acetolactate synthase activity"/>
    <property type="evidence" value="ECO:0007669"/>
    <property type="project" value="TreeGrafter"/>
</dbReference>
<dbReference type="CDD" id="cd00568">
    <property type="entry name" value="TPP_enzymes"/>
    <property type="match status" value="1"/>
</dbReference>
<dbReference type="PANTHER" id="PTHR18968:SF13">
    <property type="entry name" value="ACETOLACTATE SYNTHASE CATALYTIC SUBUNIT, MITOCHONDRIAL"/>
    <property type="match status" value="1"/>
</dbReference>
<dbReference type="PANTHER" id="PTHR18968">
    <property type="entry name" value="THIAMINE PYROPHOSPHATE ENZYMES"/>
    <property type="match status" value="1"/>
</dbReference>
<dbReference type="CDD" id="cd07035">
    <property type="entry name" value="TPP_PYR_POX_like"/>
    <property type="match status" value="1"/>
</dbReference>
<dbReference type="InterPro" id="IPR011766">
    <property type="entry name" value="TPP_enzyme_TPP-bd"/>
</dbReference>
<proteinExistence type="inferred from homology"/>
<dbReference type="InterPro" id="IPR012001">
    <property type="entry name" value="Thiamin_PyroP_enz_TPP-bd_dom"/>
</dbReference>
<dbReference type="GO" id="GO:0009097">
    <property type="term" value="P:isoleucine biosynthetic process"/>
    <property type="evidence" value="ECO:0007669"/>
    <property type="project" value="TreeGrafter"/>
</dbReference>
<keyword evidence="9" id="KW-1185">Reference proteome</keyword>
<protein>
    <submittedName>
        <fullName evidence="8">Thiamine pyrophosphate-binding protein</fullName>
    </submittedName>
</protein>
<dbReference type="EMBL" id="SNVJ01000005">
    <property type="protein sequence ID" value="MXP63130.1"/>
    <property type="molecule type" value="Genomic_DNA"/>
</dbReference>
<dbReference type="GO" id="GO:0005948">
    <property type="term" value="C:acetolactate synthase complex"/>
    <property type="evidence" value="ECO:0007669"/>
    <property type="project" value="TreeGrafter"/>
</dbReference>
<dbReference type="GO" id="GO:0030976">
    <property type="term" value="F:thiamine pyrophosphate binding"/>
    <property type="evidence" value="ECO:0007669"/>
    <property type="project" value="InterPro"/>
</dbReference>
<dbReference type="Gene3D" id="3.40.50.970">
    <property type="match status" value="2"/>
</dbReference>
<evidence type="ECO:0000313" key="8">
    <source>
        <dbReference type="EMBL" id="MXP63130.1"/>
    </source>
</evidence>
<feature type="domain" description="Thiamine pyrophosphate enzyme central" evidence="5">
    <location>
        <begin position="241"/>
        <end position="375"/>
    </location>
</feature>
<evidence type="ECO:0000313" key="9">
    <source>
        <dbReference type="Proteomes" id="UP000460715"/>
    </source>
</evidence>
<dbReference type="GO" id="GO:0000287">
    <property type="term" value="F:magnesium ion binding"/>
    <property type="evidence" value="ECO:0007669"/>
    <property type="project" value="InterPro"/>
</dbReference>
<evidence type="ECO:0000259" key="5">
    <source>
        <dbReference type="Pfam" id="PF00205"/>
    </source>
</evidence>
<dbReference type="InterPro" id="IPR029035">
    <property type="entry name" value="DHS-like_NAD/FAD-binding_dom"/>
</dbReference>
<dbReference type="Proteomes" id="UP000460715">
    <property type="component" value="Unassembled WGS sequence"/>
</dbReference>
<dbReference type="AlphaFoldDB" id="A0A845BAE1"/>
<dbReference type="Pfam" id="PF02776">
    <property type="entry name" value="TPP_enzyme_N"/>
    <property type="match status" value="1"/>
</dbReference>
<evidence type="ECO:0000259" key="7">
    <source>
        <dbReference type="Pfam" id="PF02776"/>
    </source>
</evidence>
<dbReference type="Pfam" id="PF02775">
    <property type="entry name" value="TPP_enzyme_C"/>
    <property type="match status" value="1"/>
</dbReference>
<dbReference type="Pfam" id="PF00205">
    <property type="entry name" value="TPP_enzyme_M"/>
    <property type="match status" value="1"/>
</dbReference>
<evidence type="ECO:0000256" key="2">
    <source>
        <dbReference type="ARBA" id="ARBA00023052"/>
    </source>
</evidence>
<evidence type="ECO:0000256" key="1">
    <source>
        <dbReference type="ARBA" id="ARBA00007812"/>
    </source>
</evidence>
<dbReference type="GO" id="GO:0050660">
    <property type="term" value="F:flavin adenine dinucleotide binding"/>
    <property type="evidence" value="ECO:0007669"/>
    <property type="project" value="TreeGrafter"/>
</dbReference>
<evidence type="ECO:0000259" key="6">
    <source>
        <dbReference type="Pfam" id="PF02775"/>
    </source>
</evidence>
<name>A0A845BAE1_9PROT</name>
<evidence type="ECO:0000256" key="3">
    <source>
        <dbReference type="RuleBase" id="RU362132"/>
    </source>
</evidence>
<dbReference type="InterPro" id="IPR045229">
    <property type="entry name" value="TPP_enz"/>
</dbReference>
<keyword evidence="2 3" id="KW-0786">Thiamine pyrophosphate</keyword>
<comment type="caution">
    <text evidence="8">The sequence shown here is derived from an EMBL/GenBank/DDBJ whole genome shotgun (WGS) entry which is preliminary data.</text>
</comment>
<feature type="region of interest" description="Disordered" evidence="4">
    <location>
        <begin position="1"/>
        <end position="49"/>
    </location>
</feature>
<dbReference type="GO" id="GO:0009099">
    <property type="term" value="P:L-valine biosynthetic process"/>
    <property type="evidence" value="ECO:0007669"/>
    <property type="project" value="TreeGrafter"/>
</dbReference>
<sequence length="605" mass="63309">MGLSPRAVAEGSPEGKRGLGIACSEGVASPQGRGQAQAKQAPGDRPTMGLKGAEWLARSIAASGQSHVFFIDAVLRPTLMALQAQGVRPILAHSEKGAAYMADGYARVSGRPGIVAAQSVGAANLAAALQDAWLGRAPVIALTGRKPPSAQHRNAYQEVPHAPLFAPVTRFGAAVEAASDLPRLFRMAWAAATTAPPRPVHLDLHGLMGEVVEQGDSGAEPADFSAWTAPRHRPVAEGAQIEAAAARLRAAGDVVILAGDGAALSGCGEGLQVLAEALQAPVVTSLGARDLLPSRHPLNIGVAGSYSAPPANQVLHEAGLVLMVGCDGGDQVTHGWRLPRPGTPVIQIDADALELDRCPAELSLHGDPRGTLSHLIEALGRPARDHAFARRASARMEDWRAAMAPRLASDEAPIDPARLCAEISAALPEDGILVADTGYSGIWTGTLIEMNGAGQRYLRAAGSLGWAFPASLGAKCAAGDRKVVCWSGDGALYYHLTELETAKRRGIAVTLVVNNNQGFGQGWPNLLRAAGNNPERAATLLRFGEHTDFCALARGFGLRGIRVERPEEIGPALREAMAADETVVVEVMTGIEHRAPEPWAPEERV</sequence>
<dbReference type="InterPro" id="IPR012000">
    <property type="entry name" value="Thiamin_PyroP_enz_cen_dom"/>
</dbReference>
<dbReference type="SUPFAM" id="SSF52467">
    <property type="entry name" value="DHS-like NAD/FAD-binding domain"/>
    <property type="match status" value="1"/>
</dbReference>